<keyword evidence="3" id="KW-1185">Reference proteome</keyword>
<dbReference type="AlphaFoldDB" id="A0AA38HF80"/>
<name>A0AA38HF80_9TREE</name>
<dbReference type="CDD" id="cd00570">
    <property type="entry name" value="GST_N_family"/>
    <property type="match status" value="1"/>
</dbReference>
<dbReference type="SUPFAM" id="SSF47616">
    <property type="entry name" value="GST C-terminal domain-like"/>
    <property type="match status" value="1"/>
</dbReference>
<dbReference type="PROSITE" id="PS50404">
    <property type="entry name" value="GST_NTER"/>
    <property type="match status" value="1"/>
</dbReference>
<dbReference type="InterPro" id="IPR004045">
    <property type="entry name" value="Glutathione_S-Trfase_N"/>
</dbReference>
<proteinExistence type="predicted"/>
<feature type="domain" description="GST N-terminal" evidence="1">
    <location>
        <begin position="4"/>
        <end position="95"/>
    </location>
</feature>
<dbReference type="Proteomes" id="UP001164286">
    <property type="component" value="Unassembled WGS sequence"/>
</dbReference>
<comment type="caution">
    <text evidence="2">The sequence shown here is derived from an EMBL/GenBank/DDBJ whole genome shotgun (WGS) entry which is preliminary data.</text>
</comment>
<dbReference type="GeneID" id="77727084"/>
<organism evidence="2 3">
    <name type="scientific">Dioszegia hungarica</name>
    <dbReference type="NCBI Taxonomy" id="4972"/>
    <lineage>
        <taxon>Eukaryota</taxon>
        <taxon>Fungi</taxon>
        <taxon>Dikarya</taxon>
        <taxon>Basidiomycota</taxon>
        <taxon>Agaricomycotina</taxon>
        <taxon>Tremellomycetes</taxon>
        <taxon>Tremellales</taxon>
        <taxon>Bulleribasidiaceae</taxon>
        <taxon>Dioszegia</taxon>
    </lineage>
</organism>
<protein>
    <recommendedName>
        <fullName evidence="1">GST N-terminal domain-containing protein</fullName>
    </recommendedName>
</protein>
<accession>A0AA38HF80</accession>
<dbReference type="InterPro" id="IPR036282">
    <property type="entry name" value="Glutathione-S-Trfase_C_sf"/>
</dbReference>
<sequence length="290" mass="32018">MSDGKMKIYEFGESCWANVPKIAIAETDTPSDQVEWVSIVLAEPWLIVVQGKNFDPEYLKINPNGTVPTLIVDGKTFTDSTTVVSEILKRAPHPPRVSAHTSTSIIEEVHGANHDPNALLLSSVSDEDRQAKINGIPKGFLEGRQKALDEYTPNAPAEFKRFLEEKQKGNRQFLEFYTGNPDEATRQAHYKATKEMWNSAGIVIRGVITQALQKTSGPFAGGDKPGEPDFHIISWLARMATDAGVAPGSKASEVMPALQKITGGHAFDPVVSKYWDAWTQRESFTKNNIH</sequence>
<dbReference type="RefSeq" id="XP_052949417.1">
    <property type="nucleotide sequence ID" value="XM_053087879.1"/>
</dbReference>
<evidence type="ECO:0000313" key="3">
    <source>
        <dbReference type="Proteomes" id="UP001164286"/>
    </source>
</evidence>
<gene>
    <name evidence="2" type="ORF">MKK02DRAFT_29657</name>
</gene>
<dbReference type="Gene3D" id="3.40.30.10">
    <property type="entry name" value="Glutaredoxin"/>
    <property type="match status" value="1"/>
</dbReference>
<dbReference type="Pfam" id="PF13417">
    <property type="entry name" value="GST_N_3"/>
    <property type="match status" value="1"/>
</dbReference>
<dbReference type="EMBL" id="JAKWFO010000001">
    <property type="protein sequence ID" value="KAI9639640.1"/>
    <property type="molecule type" value="Genomic_DNA"/>
</dbReference>
<reference evidence="2" key="1">
    <citation type="journal article" date="2022" name="G3 (Bethesda)">
        <title>High quality genome of the basidiomycete yeast Dioszegia hungarica PDD-24b-2 isolated from cloud water.</title>
        <authorList>
            <person name="Jarrige D."/>
            <person name="Haridas S."/>
            <person name="Bleykasten-Grosshans C."/>
            <person name="Joly M."/>
            <person name="Nadalig T."/>
            <person name="Sancelme M."/>
            <person name="Vuilleumier S."/>
            <person name="Grigoriev I.V."/>
            <person name="Amato P."/>
            <person name="Bringel F."/>
        </authorList>
    </citation>
    <scope>NUCLEOTIDE SEQUENCE</scope>
    <source>
        <strain evidence="2">PDD-24b-2</strain>
    </source>
</reference>
<evidence type="ECO:0000259" key="1">
    <source>
        <dbReference type="PROSITE" id="PS50404"/>
    </source>
</evidence>
<evidence type="ECO:0000313" key="2">
    <source>
        <dbReference type="EMBL" id="KAI9639640.1"/>
    </source>
</evidence>
<dbReference type="SUPFAM" id="SSF52833">
    <property type="entry name" value="Thioredoxin-like"/>
    <property type="match status" value="1"/>
</dbReference>
<dbReference type="InterPro" id="IPR036249">
    <property type="entry name" value="Thioredoxin-like_sf"/>
</dbReference>